<evidence type="ECO:0000256" key="4">
    <source>
        <dbReference type="ARBA" id="ARBA00022525"/>
    </source>
</evidence>
<keyword evidence="3" id="KW-0134">Cell wall</keyword>
<proteinExistence type="inferred from homology"/>
<evidence type="ECO:0000313" key="10">
    <source>
        <dbReference type="EMBL" id="CAI9776361.1"/>
    </source>
</evidence>
<comment type="subcellular location">
    <subcellularLocation>
        <location evidence="1">Secreted</location>
        <location evidence="1">Cell wall</location>
    </subcellularLocation>
</comment>
<sequence>MDSITLSCTFLLSIVFLSCITEAVTYNVINFGAIPDGKTDATHAFLKAWASACNSGSGSGSGSTIYVPKGTYMIKAAKFQGPCKDRIDVQIDGNLVAQSPVDYSGEAGNPGYWILFIKVDRLRVIGGTLDGKGAGFWECESSGQNCPTRARSMTFNWVNDVVIDGLTSINSQLMHLVINSCSNVIVQNVKIIAPELSPNTDGIHVQSSTRVTITESNIQTGDDCISIGPGTTNLLMDRIHCGPGHGVR</sequence>
<evidence type="ECO:0000256" key="7">
    <source>
        <dbReference type="ARBA" id="ARBA00023316"/>
    </source>
</evidence>
<dbReference type="InterPro" id="IPR000743">
    <property type="entry name" value="Glyco_hydro_28"/>
</dbReference>
<feature type="signal peptide" evidence="9">
    <location>
        <begin position="1"/>
        <end position="23"/>
    </location>
</feature>
<feature type="chain" id="PRO_5042294938" description="Polygalacturonase" evidence="9">
    <location>
        <begin position="24"/>
        <end position="248"/>
    </location>
</feature>
<dbReference type="EMBL" id="OU503049">
    <property type="protein sequence ID" value="CAI9776361.1"/>
    <property type="molecule type" value="Genomic_DNA"/>
</dbReference>
<evidence type="ECO:0000313" key="11">
    <source>
        <dbReference type="Proteomes" id="UP000834106"/>
    </source>
</evidence>
<evidence type="ECO:0000256" key="5">
    <source>
        <dbReference type="ARBA" id="ARBA00022801"/>
    </source>
</evidence>
<dbReference type="PANTHER" id="PTHR31375">
    <property type="match status" value="1"/>
</dbReference>
<keyword evidence="6 8" id="KW-0326">Glycosidase</keyword>
<evidence type="ECO:0000256" key="6">
    <source>
        <dbReference type="ARBA" id="ARBA00023295"/>
    </source>
</evidence>
<keyword evidence="4" id="KW-0964">Secreted</keyword>
<keyword evidence="7" id="KW-0961">Cell wall biogenesis/degradation</keyword>
<evidence type="ECO:0000256" key="8">
    <source>
        <dbReference type="RuleBase" id="RU361169"/>
    </source>
</evidence>
<dbReference type="InterPro" id="IPR011050">
    <property type="entry name" value="Pectin_lyase_fold/virulence"/>
</dbReference>
<evidence type="ECO:0008006" key="12">
    <source>
        <dbReference type="Google" id="ProtNLM"/>
    </source>
</evidence>
<keyword evidence="5 8" id="KW-0378">Hydrolase</keyword>
<organism evidence="10 11">
    <name type="scientific">Fraxinus pennsylvanica</name>
    <dbReference type="NCBI Taxonomy" id="56036"/>
    <lineage>
        <taxon>Eukaryota</taxon>
        <taxon>Viridiplantae</taxon>
        <taxon>Streptophyta</taxon>
        <taxon>Embryophyta</taxon>
        <taxon>Tracheophyta</taxon>
        <taxon>Spermatophyta</taxon>
        <taxon>Magnoliopsida</taxon>
        <taxon>eudicotyledons</taxon>
        <taxon>Gunneridae</taxon>
        <taxon>Pentapetalae</taxon>
        <taxon>asterids</taxon>
        <taxon>lamiids</taxon>
        <taxon>Lamiales</taxon>
        <taxon>Oleaceae</taxon>
        <taxon>Oleeae</taxon>
        <taxon>Fraxinus</taxon>
    </lineage>
</organism>
<evidence type="ECO:0000256" key="9">
    <source>
        <dbReference type="SAM" id="SignalP"/>
    </source>
</evidence>
<reference evidence="10" key="1">
    <citation type="submission" date="2023-05" db="EMBL/GenBank/DDBJ databases">
        <authorList>
            <person name="Huff M."/>
        </authorList>
    </citation>
    <scope>NUCLEOTIDE SEQUENCE</scope>
</reference>
<name>A0AAD1ZXJ3_9LAMI</name>
<dbReference type="AlphaFoldDB" id="A0AAD1ZXJ3"/>
<dbReference type="InterPro" id="IPR012334">
    <property type="entry name" value="Pectin_lyas_fold"/>
</dbReference>
<dbReference type="Proteomes" id="UP000834106">
    <property type="component" value="Chromosome 14"/>
</dbReference>
<evidence type="ECO:0000256" key="1">
    <source>
        <dbReference type="ARBA" id="ARBA00004191"/>
    </source>
</evidence>
<dbReference type="Gene3D" id="2.160.20.10">
    <property type="entry name" value="Single-stranded right-handed beta-helix, Pectin lyase-like"/>
    <property type="match status" value="1"/>
</dbReference>
<gene>
    <name evidence="10" type="ORF">FPE_LOCUS23791</name>
</gene>
<comment type="similarity">
    <text evidence="2 8">Belongs to the glycosyl hydrolase 28 family.</text>
</comment>
<keyword evidence="11" id="KW-1185">Reference proteome</keyword>
<accession>A0AAD1ZXJ3</accession>
<evidence type="ECO:0000256" key="3">
    <source>
        <dbReference type="ARBA" id="ARBA00022512"/>
    </source>
</evidence>
<dbReference type="GO" id="GO:0004650">
    <property type="term" value="F:polygalacturonase activity"/>
    <property type="evidence" value="ECO:0007669"/>
    <property type="project" value="InterPro"/>
</dbReference>
<dbReference type="GO" id="GO:0071555">
    <property type="term" value="P:cell wall organization"/>
    <property type="evidence" value="ECO:0007669"/>
    <property type="project" value="UniProtKB-KW"/>
</dbReference>
<evidence type="ECO:0000256" key="2">
    <source>
        <dbReference type="ARBA" id="ARBA00008834"/>
    </source>
</evidence>
<keyword evidence="9" id="KW-0732">Signal</keyword>
<dbReference type="SUPFAM" id="SSF51126">
    <property type="entry name" value="Pectin lyase-like"/>
    <property type="match status" value="1"/>
</dbReference>
<protein>
    <recommendedName>
        <fullName evidence="12">Polygalacturonase</fullName>
    </recommendedName>
</protein>
<dbReference type="GO" id="GO:0005975">
    <property type="term" value="P:carbohydrate metabolic process"/>
    <property type="evidence" value="ECO:0007669"/>
    <property type="project" value="InterPro"/>
</dbReference>
<dbReference type="Pfam" id="PF00295">
    <property type="entry name" value="Glyco_hydro_28"/>
    <property type="match status" value="1"/>
</dbReference>